<protein>
    <submittedName>
        <fullName evidence="2">ORF1 protein</fullName>
    </submittedName>
</protein>
<reference evidence="2" key="1">
    <citation type="journal article" date="2021" name="Sci. Rep.">
        <title>Armillaria root rot fungi host single-stranded RNA viruses.</title>
        <authorList>
            <person name="Linnakoski R."/>
            <person name="Sutela S."/>
            <person name="Coetzee M.P.A."/>
            <person name="Duong T.A."/>
            <person name="Pavlov I.N."/>
            <person name="Litovka Y.A."/>
            <person name="Hantula J."/>
            <person name="Wingfield B.D."/>
            <person name="Vainio E.J."/>
        </authorList>
    </citation>
    <scope>NUCLEOTIDE SEQUENCE</scope>
    <source>
        <strain evidence="2">CMW3973</strain>
    </source>
</reference>
<dbReference type="Proteomes" id="UP001162080">
    <property type="component" value="Segment"/>
</dbReference>
<keyword evidence="3" id="KW-1185">Reference proteome</keyword>
<dbReference type="EMBL" id="MW423801">
    <property type="protein sequence ID" value="QUD20349.1"/>
    <property type="molecule type" value="Genomic_RNA"/>
</dbReference>
<dbReference type="GeneID" id="80543852"/>
<accession>A0AAX1MD40</accession>
<name>A0AAX1MD40_9MONO</name>
<sequence length="279" mass="28873">MSTPLVPVQSPNPKRASDLVAESEEVVVENRQAREAGFGSAQSYPAAPPVPPMDGKGASSRGARREKARPPSKAASETSARAGTPDQVLVKLTELTRIVAKLASTASLKDSQSVADYVGLRSAVDANTKAVNQMAEWIGRLEDRMSALEKSIAAPAATTSKERSDSPGPLSPFGDFFPSATSRDVRPEEPRVVFPPSSQPPVPSAAASLSVRAPAFEPSPPPVAPSRGRASRVATRPAHNPGSGPGTSGGSAPKIPSSPTRGGKARKAKPAPTTFDLFA</sequence>
<feature type="compositionally biased region" description="Low complexity" evidence="1">
    <location>
        <begin position="204"/>
        <end position="216"/>
    </location>
</feature>
<feature type="region of interest" description="Disordered" evidence="1">
    <location>
        <begin position="152"/>
        <end position="279"/>
    </location>
</feature>
<dbReference type="KEGG" id="vg:80543852"/>
<evidence type="ECO:0000313" key="3">
    <source>
        <dbReference type="Proteomes" id="UP001162080"/>
    </source>
</evidence>
<feature type="region of interest" description="Disordered" evidence="1">
    <location>
        <begin position="1"/>
        <end position="88"/>
    </location>
</feature>
<organism evidence="2 3">
    <name type="scientific">Armillaria mellea negative-stranded RNA virus 1</name>
    <dbReference type="NCBI Taxonomy" id="2827439"/>
    <lineage>
        <taxon>Viruses</taxon>
        <taxon>Riboviria</taxon>
        <taxon>Orthornavirae</taxon>
        <taxon>Negarnaviricota</taxon>
        <taxon>Haploviricotina</taxon>
        <taxon>Monjiviricetes</taxon>
        <taxon>Mononegavirales</taxon>
        <taxon>Mymonaviridae</taxon>
        <taxon>Lentimonavirus</taxon>
        <taxon>Lentimonavirus armillariae</taxon>
    </lineage>
</organism>
<evidence type="ECO:0000313" key="2">
    <source>
        <dbReference type="EMBL" id="QUD20349.1"/>
    </source>
</evidence>
<evidence type="ECO:0000256" key="1">
    <source>
        <dbReference type="SAM" id="MobiDB-lite"/>
    </source>
</evidence>
<proteinExistence type="predicted"/>
<dbReference type="RefSeq" id="YP_010804999.1">
    <property type="nucleotide sequence ID" value="NC_077100.1"/>
</dbReference>